<feature type="transmembrane region" description="Helical" evidence="1">
    <location>
        <begin position="203"/>
        <end position="230"/>
    </location>
</feature>
<feature type="transmembrane region" description="Helical" evidence="1">
    <location>
        <begin position="37"/>
        <end position="57"/>
    </location>
</feature>
<keyword evidence="1" id="KW-0812">Transmembrane</keyword>
<dbReference type="Pfam" id="PF05987">
    <property type="entry name" value="DUF898"/>
    <property type="match status" value="1"/>
</dbReference>
<sequence>MENNIENRAEDSANHDVKLMATHPVEFKFNGKAGEFFKIWIVNILLSILTLGIYSAWAKVRTNRYFQASTEVDNHSFSYLATPLQILKGRIIAVLLFGSYYVVSMISPIAGMAIMGCLLLAMPWLICASLRFKMRMTSYRNVRFDFTGKYGEAFLNFLVFPIISVFTLYLLFPYALKRMDQFIVNHTRYGDRQFKAELCTTTYYMTSIVTAVMGIAIFGLFALVIGMSATDMQADAAEGMQWMTIVIFAVYVLVFSFIQAFYITQIRNHIFASTELEDVATFKSNFTFTSLAVIQLTNMLALLCTLGLAFPWVKIRMMNYMVDRTEVHMNDNKEQVLDIISENNSAISEEVAEVFDVDVALV</sequence>
<feature type="transmembrane region" description="Helical" evidence="1">
    <location>
        <begin position="242"/>
        <end position="263"/>
    </location>
</feature>
<name>A0ABY9TMF0_9GAMM</name>
<evidence type="ECO:0000313" key="2">
    <source>
        <dbReference type="EMBL" id="WNC68929.1"/>
    </source>
</evidence>
<protein>
    <submittedName>
        <fullName evidence="2">YjgN family protein</fullName>
    </submittedName>
</protein>
<evidence type="ECO:0000313" key="3">
    <source>
        <dbReference type="Proteomes" id="UP001248581"/>
    </source>
</evidence>
<dbReference type="EMBL" id="CP134146">
    <property type="protein sequence ID" value="WNC68929.1"/>
    <property type="molecule type" value="Genomic_DNA"/>
</dbReference>
<feature type="transmembrane region" description="Helical" evidence="1">
    <location>
        <begin position="292"/>
        <end position="313"/>
    </location>
</feature>
<dbReference type="Proteomes" id="UP001248581">
    <property type="component" value="Chromosome"/>
</dbReference>
<reference evidence="3" key="1">
    <citation type="submission" date="2023-09" db="EMBL/GenBank/DDBJ databases">
        <authorList>
            <person name="Li S."/>
            <person name="Li X."/>
            <person name="Zhang C."/>
            <person name="Zhao Z."/>
        </authorList>
    </citation>
    <scope>NUCLEOTIDE SEQUENCE [LARGE SCALE GENOMIC DNA]</scope>
    <source>
        <strain evidence="3">SQ345</strain>
    </source>
</reference>
<evidence type="ECO:0000256" key="1">
    <source>
        <dbReference type="SAM" id="Phobius"/>
    </source>
</evidence>
<proteinExistence type="predicted"/>
<keyword evidence="1" id="KW-0472">Membrane</keyword>
<dbReference type="RefSeq" id="WP_348388083.1">
    <property type="nucleotide sequence ID" value="NZ_CP134146.1"/>
</dbReference>
<feature type="transmembrane region" description="Helical" evidence="1">
    <location>
        <begin position="109"/>
        <end position="132"/>
    </location>
</feature>
<keyword evidence="3" id="KW-1185">Reference proteome</keyword>
<dbReference type="InterPro" id="IPR010295">
    <property type="entry name" value="DUF898"/>
</dbReference>
<gene>
    <name evidence="2" type="ORF">RI845_01950</name>
</gene>
<keyword evidence="1" id="KW-1133">Transmembrane helix</keyword>
<accession>A0ABY9TMF0</accession>
<organism evidence="2 3">
    <name type="scientific">Thalassotalea nanhaiensis</name>
    <dbReference type="NCBI Taxonomy" id="3065648"/>
    <lineage>
        <taxon>Bacteria</taxon>
        <taxon>Pseudomonadati</taxon>
        <taxon>Pseudomonadota</taxon>
        <taxon>Gammaproteobacteria</taxon>
        <taxon>Alteromonadales</taxon>
        <taxon>Colwelliaceae</taxon>
        <taxon>Thalassotalea</taxon>
    </lineage>
</organism>
<feature type="transmembrane region" description="Helical" evidence="1">
    <location>
        <begin position="153"/>
        <end position="172"/>
    </location>
</feature>
<feature type="transmembrane region" description="Helical" evidence="1">
    <location>
        <begin position="77"/>
        <end position="103"/>
    </location>
</feature>